<dbReference type="SMART" id="SM00242">
    <property type="entry name" value="MYSc"/>
    <property type="match status" value="1"/>
</dbReference>
<dbReference type="Gramene" id="Bra026355.1">
    <property type="protein sequence ID" value="Bra026355.1-P"/>
    <property type="gene ID" value="Bra026355"/>
</dbReference>
<dbReference type="FunFam" id="1.20.58.530:FF:000013">
    <property type="entry name" value="Unconventional myosin-XIX"/>
    <property type="match status" value="1"/>
</dbReference>
<feature type="binding site" evidence="9">
    <location>
        <begin position="235"/>
        <end position="242"/>
    </location>
    <ligand>
        <name>ATP</name>
        <dbReference type="ChEBI" id="CHEBI:30616"/>
    </ligand>
</feature>
<evidence type="ECO:0000256" key="1">
    <source>
        <dbReference type="ARBA" id="ARBA00022737"/>
    </source>
</evidence>
<evidence type="ECO:0000256" key="3">
    <source>
        <dbReference type="ARBA" id="ARBA00022840"/>
    </source>
</evidence>
<evidence type="ECO:0000256" key="8">
    <source>
        <dbReference type="ARBA" id="ARBA00023203"/>
    </source>
</evidence>
<dbReference type="EnsemblPlants" id="Bra026355.1">
    <property type="protein sequence ID" value="Bra026355.1-P"/>
    <property type="gene ID" value="Bra026355"/>
</dbReference>
<dbReference type="eggNOG" id="KOG0160">
    <property type="taxonomic scope" value="Eukaryota"/>
</dbReference>
<evidence type="ECO:0000256" key="10">
    <source>
        <dbReference type="SAM" id="Coils"/>
    </source>
</evidence>
<reference evidence="14 15" key="1">
    <citation type="journal article" date="2011" name="Nat. Genet.">
        <title>The genome of the mesopolyploid crop species Brassica rapa.</title>
        <authorList>
            <consortium name="Brassica rapa Genome Sequencing Project Consortium"/>
            <person name="Wang X."/>
            <person name="Wang H."/>
            <person name="Wang J."/>
            <person name="Sun R."/>
            <person name="Wu J."/>
            <person name="Liu S."/>
            <person name="Bai Y."/>
            <person name="Mun J.H."/>
            <person name="Bancroft I."/>
            <person name="Cheng F."/>
            <person name="Huang S."/>
            <person name="Li X."/>
            <person name="Hua W."/>
            <person name="Wang J."/>
            <person name="Wang X."/>
            <person name="Freeling M."/>
            <person name="Pires J.C."/>
            <person name="Paterson A.H."/>
            <person name="Chalhoub B."/>
            <person name="Wang B."/>
            <person name="Hayward A."/>
            <person name="Sharpe A.G."/>
            <person name="Park B.S."/>
            <person name="Weisshaar B."/>
            <person name="Liu B."/>
            <person name="Li B."/>
            <person name="Liu B."/>
            <person name="Tong C."/>
            <person name="Song C."/>
            <person name="Duran C."/>
            <person name="Peng C."/>
            <person name="Geng C."/>
            <person name="Koh C."/>
            <person name="Lin C."/>
            <person name="Edwards D."/>
            <person name="Mu D."/>
            <person name="Shen D."/>
            <person name="Soumpourou E."/>
            <person name="Li F."/>
            <person name="Fraser F."/>
            <person name="Conant G."/>
            <person name="Lassalle G."/>
            <person name="King G.J."/>
            <person name="Bonnema G."/>
            <person name="Tang H."/>
            <person name="Wang H."/>
            <person name="Belcram H."/>
            <person name="Zhou H."/>
            <person name="Hirakawa H."/>
            <person name="Abe H."/>
            <person name="Guo H."/>
            <person name="Wang H."/>
            <person name="Jin H."/>
            <person name="Parkin I.A."/>
            <person name="Batley J."/>
            <person name="Kim J.S."/>
            <person name="Just J."/>
            <person name="Li J."/>
            <person name="Xu J."/>
            <person name="Deng J."/>
            <person name="Kim J.A."/>
            <person name="Li J."/>
            <person name="Yu J."/>
            <person name="Meng J."/>
            <person name="Wang J."/>
            <person name="Min J."/>
            <person name="Poulain J."/>
            <person name="Wang J."/>
            <person name="Hatakeyama K."/>
            <person name="Wu K."/>
            <person name="Wang L."/>
            <person name="Fang L."/>
            <person name="Trick M."/>
            <person name="Links M.G."/>
            <person name="Zhao M."/>
            <person name="Jin M."/>
            <person name="Ramchiary N."/>
            <person name="Drou N."/>
            <person name="Berkman P.J."/>
            <person name="Cai Q."/>
            <person name="Huang Q."/>
            <person name="Li R."/>
            <person name="Tabata S."/>
            <person name="Cheng S."/>
            <person name="Zhang S."/>
            <person name="Zhang S."/>
            <person name="Huang S."/>
            <person name="Sato S."/>
            <person name="Sun S."/>
            <person name="Kwon S.J."/>
            <person name="Choi S.R."/>
            <person name="Lee T.H."/>
            <person name="Fan W."/>
            <person name="Zhao X."/>
            <person name="Tan X."/>
            <person name="Xu X."/>
            <person name="Wang Y."/>
            <person name="Qiu Y."/>
            <person name="Yin Y."/>
            <person name="Li Y."/>
            <person name="Du Y."/>
            <person name="Liao Y."/>
            <person name="Lim Y."/>
            <person name="Narusaka Y."/>
            <person name="Wang Y."/>
            <person name="Wang Z."/>
            <person name="Li Z."/>
            <person name="Wang Z."/>
            <person name="Xiong Z."/>
            <person name="Zhang Z."/>
        </authorList>
    </citation>
    <scope>NUCLEOTIDE SEQUENCE [LARGE SCALE GENOMIC DNA]</scope>
    <source>
        <strain evidence="14 15">cv. Chiifu-401-42</strain>
    </source>
</reference>
<protein>
    <recommendedName>
        <fullName evidence="16">Myosin motor domain-containing protein</fullName>
    </recommendedName>
</protein>
<organism evidence="14 15">
    <name type="scientific">Brassica campestris</name>
    <name type="common">Field mustard</name>
    <dbReference type="NCBI Taxonomy" id="3711"/>
    <lineage>
        <taxon>Eukaryota</taxon>
        <taxon>Viridiplantae</taxon>
        <taxon>Streptophyta</taxon>
        <taxon>Embryophyta</taxon>
        <taxon>Tracheophyta</taxon>
        <taxon>Spermatophyta</taxon>
        <taxon>Magnoliopsida</taxon>
        <taxon>eudicotyledons</taxon>
        <taxon>Gunneridae</taxon>
        <taxon>Pentapetalae</taxon>
        <taxon>rosids</taxon>
        <taxon>malvids</taxon>
        <taxon>Brassicales</taxon>
        <taxon>Brassicaceae</taxon>
        <taxon>Brassiceae</taxon>
        <taxon>Brassica</taxon>
    </lineage>
</organism>
<dbReference type="Pfam" id="PF00063">
    <property type="entry name" value="Myosin_head"/>
    <property type="match status" value="3"/>
</dbReference>
<evidence type="ECO:0000259" key="13">
    <source>
        <dbReference type="PROSITE" id="PS51844"/>
    </source>
</evidence>
<comment type="similarity">
    <text evidence="9">Belongs to the TRAFAC class myosin-kinesin ATPase superfamily. Myosin family.</text>
</comment>
<keyword evidence="8 9" id="KW-0009">Actin-binding</keyword>
<dbReference type="InterPro" id="IPR036291">
    <property type="entry name" value="NAD(P)-bd_dom_sf"/>
</dbReference>
<evidence type="ECO:0000259" key="12">
    <source>
        <dbReference type="PROSITE" id="PS51456"/>
    </source>
</evidence>
<dbReference type="InterPro" id="IPR004009">
    <property type="entry name" value="SH3_Myosin"/>
</dbReference>
<feature type="region of interest" description="Disordered" evidence="11">
    <location>
        <begin position="1025"/>
        <end position="1045"/>
    </location>
</feature>
<keyword evidence="6 9" id="KW-0518">Myosin</keyword>
<dbReference type="OMA" id="VEKFTMS"/>
<keyword evidence="3 9" id="KW-0067">ATP-binding</keyword>
<dbReference type="GO" id="GO:0005524">
    <property type="term" value="F:ATP binding"/>
    <property type="evidence" value="ECO:0007669"/>
    <property type="project" value="UniProtKB-UniRule"/>
</dbReference>
<dbReference type="FunCoup" id="M4EC46">
    <property type="interactions" value="254"/>
</dbReference>
<dbReference type="GO" id="GO:0016459">
    <property type="term" value="C:myosin complex"/>
    <property type="evidence" value="ECO:0007669"/>
    <property type="project" value="UniProtKB-KW"/>
</dbReference>
<dbReference type="PROSITE" id="PS51844">
    <property type="entry name" value="SH3_LIKE"/>
    <property type="match status" value="1"/>
</dbReference>
<dbReference type="InterPro" id="IPR027417">
    <property type="entry name" value="P-loop_NTPase"/>
</dbReference>
<keyword evidence="5 10" id="KW-0175">Coiled coil</keyword>
<dbReference type="eggNOG" id="KOG1429">
    <property type="taxonomic scope" value="Eukaryota"/>
</dbReference>
<evidence type="ECO:0000313" key="15">
    <source>
        <dbReference type="Proteomes" id="UP000011750"/>
    </source>
</evidence>
<dbReference type="PROSITE" id="PS50096">
    <property type="entry name" value="IQ"/>
    <property type="match status" value="3"/>
</dbReference>
<dbReference type="InParanoid" id="M4EC46"/>
<dbReference type="CDD" id="cd01383">
    <property type="entry name" value="MYSc_Myo8"/>
    <property type="match status" value="1"/>
</dbReference>
<evidence type="ECO:0008006" key="16">
    <source>
        <dbReference type="Google" id="ProtNLM"/>
    </source>
</evidence>
<evidence type="ECO:0000256" key="5">
    <source>
        <dbReference type="ARBA" id="ARBA00023054"/>
    </source>
</evidence>
<feature type="compositionally biased region" description="Basic and acidic residues" evidence="11">
    <location>
        <begin position="21"/>
        <end position="34"/>
    </location>
</feature>
<sequence>MTIPPSPTMKATPEETMESLSQHDDACERLKDYKSPSLPSRRTSQMPSNRQSLPTSLRDTICPERETKEKDCRTEPISEPEWVNNVEFFITKKLGVWCRGRNGEWHLGKIQSASGDAACVVLSTTEVVEVSMKEILPANPDVLEGVDDLIQLSYLNEPSVLYNLRVRYSQDLIYSKAGPVLIAVNPFKNVQIYGNDIRSAYQKKALVAPHVYAVADAAFDEMMREEKNQSIIISGESGAGKTETAKYAMQYLEALGGGNFGVDNEILKTNCILEAFGNAKTSRNDNSSRFGKLMEIHFSAKGKICGAKLETCASPILKERLNLKEASEYNYLNQSNCLTIDRIDDAQKFHKLMEAFNIVQIPQEHQERAFALLAAVLWLGNVSFEVIDNENHVDVVADEAVTNVAMLMGCDSKELMVVLSTCKLQAEIRIARIFNTYGPRMNIDVGRVGSNFIPQALRGDALTIQKPGTQTRSFCYLSDMVEGDDTGPINIGNPGGFAMVELAETVKEEAFNIVQIPQEHQERAFALLAAVLWLGNVSFEVIDNENHVDVVADEAVTNVAMLMGCDSKELMVVLSTCKLQAGRDCIAKRLTLPQATDMRDSLAKIIYASLFNWLVEQINTSLEVGKLRTGRSISILDIYGFESFKNNSFEQFCINYANERLQQHFNRHLFKLEQEEYEGDGIDWTKVEFKDNQECLDLIEKKPIGLVSLLDEESNFPKATDTTFANKLKHHLKANSCFRGERRGHGFRVSHYAGEVLYDTNGFLEKNRDPLHVDLIQLLSSCNCQLLNLFSSKMRDKSLKPSLSESMNQSVITKFKSQLFKLMNKLEDTTPHFIRCIKPNSNHLPGVYEENHVLQQLRCCGVLEIVRISRSGYHTRMTHQDLAARYGFLLDTKLSQDPLSTSDSIMKQFNLPPEMYQVGYRKIYLRTGQIGLLEERREYVLQGVIGLQKHLRGYKSREYFHNMKKSALILQSYIRGENARRNYIAMQTPATVSSEVTKELDAVIHLQSVVRRWFVRKQLKNSVELKKQSHNEKKKTRRKSRRKVSEVKDLPLEQFQVQPWDLADLQSRVQKVETAIMQKEDENTALKEELQRFEERWIKHETRMKSMEETWQKHISSMQMSLEAACNIMTPDKTASHGNDSEDTISPGTPTKELKGGSLDDIKDIYVEVDQRRVVFDEDVKRHVEIDELEQVSIAIEKQHAEEELSRLKSRFEKWKKDYKARLRGTKARLRLNGHRNWCGKKSF</sequence>
<dbReference type="GO" id="GO:0016020">
    <property type="term" value="C:membrane"/>
    <property type="evidence" value="ECO:0000318"/>
    <property type="project" value="GO_Central"/>
</dbReference>
<dbReference type="Pfam" id="PF25369">
    <property type="entry name" value="SH3_VIII-1_N"/>
    <property type="match status" value="1"/>
</dbReference>
<dbReference type="Gene3D" id="3.40.50.720">
    <property type="entry name" value="NAD(P)-binding Rossmann-like Domain"/>
    <property type="match status" value="1"/>
</dbReference>
<dbReference type="InterPro" id="IPR001609">
    <property type="entry name" value="Myosin_head_motor_dom-like"/>
</dbReference>
<evidence type="ECO:0000256" key="11">
    <source>
        <dbReference type="SAM" id="MobiDB-lite"/>
    </source>
</evidence>
<dbReference type="InterPro" id="IPR036022">
    <property type="entry name" value="MYSc_Myo8"/>
</dbReference>
<keyword evidence="15" id="KW-1185">Reference proteome</keyword>
<evidence type="ECO:0000256" key="9">
    <source>
        <dbReference type="PROSITE-ProRule" id="PRU00782"/>
    </source>
</evidence>
<dbReference type="Gene3D" id="1.20.120.720">
    <property type="entry name" value="Myosin VI head, motor domain, U50 subdomain"/>
    <property type="match status" value="1"/>
</dbReference>
<feature type="region of interest" description="Disordered" evidence="11">
    <location>
        <begin position="1132"/>
        <end position="1151"/>
    </location>
</feature>
<dbReference type="PROSITE" id="PS51456">
    <property type="entry name" value="MYOSIN_MOTOR"/>
    <property type="match status" value="1"/>
</dbReference>
<dbReference type="GO" id="GO:0005737">
    <property type="term" value="C:cytoplasm"/>
    <property type="evidence" value="ECO:0000318"/>
    <property type="project" value="GO_Central"/>
</dbReference>
<dbReference type="GO" id="GO:0015629">
    <property type="term" value="C:actin cytoskeleton"/>
    <property type="evidence" value="ECO:0000318"/>
    <property type="project" value="GO_Central"/>
</dbReference>
<dbReference type="InterPro" id="IPR000048">
    <property type="entry name" value="IQ_motif_EF-hand-BS"/>
</dbReference>
<accession>M4EC46</accession>
<evidence type="ECO:0000256" key="4">
    <source>
        <dbReference type="ARBA" id="ARBA00022860"/>
    </source>
</evidence>
<evidence type="ECO:0000256" key="7">
    <source>
        <dbReference type="ARBA" id="ARBA00023175"/>
    </source>
</evidence>
<reference evidence="14" key="3">
    <citation type="submission" date="2023-03" db="UniProtKB">
        <authorList>
            <consortium name="EnsemblPlants"/>
        </authorList>
    </citation>
    <scope>IDENTIFICATION</scope>
    <source>
        <strain evidence="14">cv. Chiifu-401-42</strain>
    </source>
</reference>
<feature type="coiled-coil region" evidence="10">
    <location>
        <begin position="1062"/>
        <end position="1096"/>
    </location>
</feature>
<dbReference type="PRINTS" id="PR00193">
    <property type="entry name" value="MYOSINHEAVY"/>
</dbReference>
<dbReference type="PANTHER" id="PTHR13140">
    <property type="entry name" value="MYOSIN"/>
    <property type="match status" value="1"/>
</dbReference>
<name>M4EC46_BRACM</name>
<dbReference type="SMART" id="SM00015">
    <property type="entry name" value="IQ"/>
    <property type="match status" value="3"/>
</dbReference>
<dbReference type="GO" id="GO:0030048">
    <property type="term" value="P:actin filament-based movement"/>
    <property type="evidence" value="ECO:0007669"/>
    <property type="project" value="UniProtKB-ARBA"/>
</dbReference>
<dbReference type="Gene3D" id="3.90.25.10">
    <property type="entry name" value="UDP-galactose 4-epimerase, domain 1"/>
    <property type="match status" value="1"/>
</dbReference>
<keyword evidence="7 9" id="KW-0505">Motor protein</keyword>
<evidence type="ECO:0000313" key="14">
    <source>
        <dbReference type="EnsemblPlants" id="Bra026355.1-P"/>
    </source>
</evidence>
<dbReference type="SUPFAM" id="SSF51735">
    <property type="entry name" value="NAD(P)-binding Rossmann-fold domains"/>
    <property type="match status" value="1"/>
</dbReference>
<dbReference type="Gene3D" id="1.20.58.530">
    <property type="match status" value="1"/>
</dbReference>
<dbReference type="GO" id="GO:0005516">
    <property type="term" value="F:calmodulin binding"/>
    <property type="evidence" value="ECO:0007669"/>
    <property type="project" value="UniProtKB-KW"/>
</dbReference>
<dbReference type="GO" id="GO:0051015">
    <property type="term" value="F:actin filament binding"/>
    <property type="evidence" value="ECO:0000318"/>
    <property type="project" value="GO_Central"/>
</dbReference>
<dbReference type="HOGENOM" id="CLU_000192_7_2_1"/>
<dbReference type="Gene3D" id="1.20.5.190">
    <property type="match status" value="1"/>
</dbReference>
<dbReference type="GO" id="GO:0000146">
    <property type="term" value="F:microfilament motor activity"/>
    <property type="evidence" value="ECO:0000318"/>
    <property type="project" value="GO_Central"/>
</dbReference>
<dbReference type="STRING" id="51351.M4EC46"/>
<feature type="region of interest" description="Disordered" evidence="11">
    <location>
        <begin position="1"/>
        <end position="56"/>
    </location>
</feature>
<dbReference type="FunFam" id="1.20.120.720:FF:000028">
    <property type="entry name" value="Myosin IE heavy chain"/>
    <property type="match status" value="1"/>
</dbReference>
<dbReference type="InterPro" id="IPR057535">
    <property type="entry name" value="MYO1-3_N_SH3"/>
</dbReference>
<proteinExistence type="inferred from homology"/>
<dbReference type="Gene3D" id="6.20.240.20">
    <property type="match status" value="1"/>
</dbReference>
<dbReference type="PANTHER" id="PTHR13140:SF763">
    <property type="entry name" value="MYOSIN-4"/>
    <property type="match status" value="1"/>
</dbReference>
<dbReference type="SUPFAM" id="SSF52540">
    <property type="entry name" value="P-loop containing nucleoside triphosphate hydrolases"/>
    <property type="match status" value="2"/>
</dbReference>
<dbReference type="GO" id="GO:0007015">
    <property type="term" value="P:actin filament organization"/>
    <property type="evidence" value="ECO:0000318"/>
    <property type="project" value="GO_Central"/>
</dbReference>
<feature type="domain" description="Myosin motor" evidence="12">
    <location>
        <begin position="144"/>
        <end position="938"/>
    </location>
</feature>
<reference evidence="14 15" key="2">
    <citation type="journal article" date="2018" name="Hortic Res">
        <title>Improved Brassica rapa reference genome by single-molecule sequencing and chromosome conformation capture technologies.</title>
        <authorList>
            <person name="Zhang L."/>
            <person name="Cai X."/>
            <person name="Wu J."/>
            <person name="Liu M."/>
            <person name="Grob S."/>
            <person name="Cheng F."/>
            <person name="Liang J."/>
            <person name="Cai C."/>
            <person name="Liu Z."/>
            <person name="Liu B."/>
            <person name="Wang F."/>
            <person name="Li S."/>
            <person name="Liu F."/>
            <person name="Li X."/>
            <person name="Cheng L."/>
            <person name="Yang W."/>
            <person name="Li M.H."/>
            <person name="Grossniklaus U."/>
            <person name="Zheng H."/>
            <person name="Wang X."/>
        </authorList>
    </citation>
    <scope>NUCLEOTIDE SEQUENCE [LARGE SCALE GENOMIC DNA]</scope>
    <source>
        <strain evidence="14 15">cv. Chiifu-401-42</strain>
    </source>
</reference>
<dbReference type="Pfam" id="PF00612">
    <property type="entry name" value="IQ"/>
    <property type="match status" value="2"/>
</dbReference>
<feature type="region of interest" description="Actin-binding" evidence="9">
    <location>
        <begin position="819"/>
        <end position="841"/>
    </location>
</feature>
<dbReference type="Gene3D" id="3.40.850.10">
    <property type="entry name" value="Kinesin motor domain"/>
    <property type="match status" value="2"/>
</dbReference>
<feature type="compositionally biased region" description="Polar residues" evidence="11">
    <location>
        <begin position="37"/>
        <end position="56"/>
    </location>
</feature>
<keyword evidence="4" id="KW-0112">Calmodulin-binding</keyword>
<dbReference type="AlphaFoldDB" id="M4EC46"/>
<keyword evidence="1" id="KW-0677">Repeat</keyword>
<feature type="domain" description="Myosin N-terminal SH3-like" evidence="13">
    <location>
        <begin position="91"/>
        <end position="140"/>
    </location>
</feature>
<dbReference type="Proteomes" id="UP000011750">
    <property type="component" value="Chromosome A01"/>
</dbReference>
<feature type="compositionally biased region" description="Basic residues" evidence="11">
    <location>
        <begin position="1032"/>
        <end position="1042"/>
    </location>
</feature>
<evidence type="ECO:0000256" key="2">
    <source>
        <dbReference type="ARBA" id="ARBA00022741"/>
    </source>
</evidence>
<dbReference type="InterPro" id="IPR036961">
    <property type="entry name" value="Kinesin_motor_dom_sf"/>
</dbReference>
<evidence type="ECO:0000256" key="6">
    <source>
        <dbReference type="ARBA" id="ARBA00023123"/>
    </source>
</evidence>
<keyword evidence="2 9" id="KW-0547">Nucleotide-binding</keyword>